<dbReference type="PANTHER" id="PTHR12818">
    <property type="entry name" value="TRNA (ADENINE(37)-N6)-METHYLTRANSFERASE"/>
    <property type="match status" value="1"/>
</dbReference>
<keyword evidence="1" id="KW-0949">S-adenosyl-L-methionine</keyword>
<reference evidence="4" key="1">
    <citation type="submission" date="2023-04" db="EMBL/GenBank/DDBJ databases">
        <title>Phytophthora fragariaefolia NBRC 109709.</title>
        <authorList>
            <person name="Ichikawa N."/>
            <person name="Sato H."/>
            <person name="Tonouchi N."/>
        </authorList>
    </citation>
    <scope>NUCLEOTIDE SEQUENCE</scope>
    <source>
        <strain evidence="4">NBRC 109709</strain>
    </source>
</reference>
<gene>
    <name evidence="4" type="ORF">Pfra01_000138200</name>
</gene>
<dbReference type="Gene3D" id="2.40.30.70">
    <property type="entry name" value="YaeB-like"/>
    <property type="match status" value="1"/>
</dbReference>
<proteinExistence type="inferred from homology"/>
<dbReference type="OrthoDB" id="4882at2759"/>
<keyword evidence="5" id="KW-1185">Reference proteome</keyword>
<dbReference type="InterPro" id="IPR036414">
    <property type="entry name" value="YaeB_N_sf"/>
</dbReference>
<comment type="similarity">
    <text evidence="2">Belongs to the tRNA methyltransferase O family.</text>
</comment>
<feature type="domain" description="TsaA-like" evidence="3">
    <location>
        <begin position="1"/>
        <end position="34"/>
    </location>
</feature>
<sequence length="173" mass="19460">MRKRTVYLSGVDLLDETPILDIKPKLGVHPTATHRVRTTSTKGASDVTNTTLTLLFACFRIEWESATLISTVHKLAEKSVHYRGTPETFVAAIEEVLQVDVRSKYQTRRWTSPDYVNYQIIDNVRVQYRFALLPQPQEGNDSSIDTARIELSAVEEATSPVLLKQADDGISEP</sequence>
<accession>A0A9W6TRG7</accession>
<dbReference type="AlphaFoldDB" id="A0A9W6TRG7"/>
<evidence type="ECO:0000313" key="4">
    <source>
        <dbReference type="EMBL" id="GMF17870.1"/>
    </source>
</evidence>
<dbReference type="InterPro" id="IPR040372">
    <property type="entry name" value="YaeB-like"/>
</dbReference>
<dbReference type="InterPro" id="IPR023370">
    <property type="entry name" value="TrmO-like_N"/>
</dbReference>
<dbReference type="SUPFAM" id="SSF118196">
    <property type="entry name" value="YaeB-like"/>
    <property type="match status" value="1"/>
</dbReference>
<comment type="caution">
    <text evidence="4">The sequence shown here is derived from an EMBL/GenBank/DDBJ whole genome shotgun (WGS) entry which is preliminary data.</text>
</comment>
<evidence type="ECO:0000313" key="5">
    <source>
        <dbReference type="Proteomes" id="UP001165121"/>
    </source>
</evidence>
<evidence type="ECO:0000256" key="2">
    <source>
        <dbReference type="ARBA" id="ARBA00033753"/>
    </source>
</evidence>
<dbReference type="PROSITE" id="PS51668">
    <property type="entry name" value="TSAA_2"/>
    <property type="match status" value="1"/>
</dbReference>
<dbReference type="Proteomes" id="UP001165121">
    <property type="component" value="Unassembled WGS sequence"/>
</dbReference>
<protein>
    <submittedName>
        <fullName evidence="4">Unnamed protein product</fullName>
    </submittedName>
</protein>
<dbReference type="EMBL" id="BSXT01000114">
    <property type="protein sequence ID" value="GMF17870.1"/>
    <property type="molecule type" value="Genomic_DNA"/>
</dbReference>
<dbReference type="PANTHER" id="PTHR12818:SF0">
    <property type="entry name" value="TRNA (ADENINE(37)-N6)-METHYLTRANSFERASE"/>
    <property type="match status" value="1"/>
</dbReference>
<dbReference type="InterPro" id="IPR036413">
    <property type="entry name" value="YaeB-like_sf"/>
</dbReference>
<name>A0A9W6TRG7_9STRA</name>
<evidence type="ECO:0000256" key="1">
    <source>
        <dbReference type="ARBA" id="ARBA00022691"/>
    </source>
</evidence>
<organism evidence="4 5">
    <name type="scientific">Phytophthora fragariaefolia</name>
    <dbReference type="NCBI Taxonomy" id="1490495"/>
    <lineage>
        <taxon>Eukaryota</taxon>
        <taxon>Sar</taxon>
        <taxon>Stramenopiles</taxon>
        <taxon>Oomycota</taxon>
        <taxon>Peronosporomycetes</taxon>
        <taxon>Peronosporales</taxon>
        <taxon>Peronosporaceae</taxon>
        <taxon>Phytophthora</taxon>
    </lineage>
</organism>
<evidence type="ECO:0000259" key="3">
    <source>
        <dbReference type="PROSITE" id="PS51668"/>
    </source>
</evidence>